<dbReference type="PROSITE" id="PS50822">
    <property type="entry name" value="PIWI"/>
    <property type="match status" value="1"/>
</dbReference>
<evidence type="ECO:0000313" key="2">
    <source>
        <dbReference type="EMBL" id="KAG7158334.1"/>
    </source>
</evidence>
<dbReference type="InterPro" id="IPR012337">
    <property type="entry name" value="RNaseH-like_sf"/>
</dbReference>
<sequence>MKSDFNMMKDLSKYMRMGPDKRVEALQRFNQDLSSNAKVMQEMEHWGLNLSPSLIRIQGRILPEEQILQDGRSICYNQQTSDWSKELRSLKFNLPVGLDNWAVVFPLKFATDARELLSSVQRVGAPMGMMIKNPAMFGLQGDSVHEYIGVFNQCVGKQLVLILLSNNRADRYNAVKRHLSIKMGIASQCILSRTLLKKQRLMSVATKVAIQINCKLGGEPWNIAIPLKEPYQKA</sequence>
<evidence type="ECO:0000259" key="1">
    <source>
        <dbReference type="PROSITE" id="PS50822"/>
    </source>
</evidence>
<proteinExistence type="predicted"/>
<accession>A0A8J5JSE7</accession>
<dbReference type="Gene3D" id="3.40.50.2300">
    <property type="match status" value="1"/>
</dbReference>
<protein>
    <submittedName>
        <fullName evidence="2">Piwi-like 1</fullName>
    </submittedName>
</protein>
<keyword evidence="3" id="KW-1185">Reference proteome</keyword>
<organism evidence="2 3">
    <name type="scientific">Homarus americanus</name>
    <name type="common">American lobster</name>
    <dbReference type="NCBI Taxonomy" id="6706"/>
    <lineage>
        <taxon>Eukaryota</taxon>
        <taxon>Metazoa</taxon>
        <taxon>Ecdysozoa</taxon>
        <taxon>Arthropoda</taxon>
        <taxon>Crustacea</taxon>
        <taxon>Multicrustacea</taxon>
        <taxon>Malacostraca</taxon>
        <taxon>Eumalacostraca</taxon>
        <taxon>Eucarida</taxon>
        <taxon>Decapoda</taxon>
        <taxon>Pleocyemata</taxon>
        <taxon>Astacidea</taxon>
        <taxon>Nephropoidea</taxon>
        <taxon>Nephropidae</taxon>
        <taxon>Homarus</taxon>
    </lineage>
</organism>
<evidence type="ECO:0000313" key="3">
    <source>
        <dbReference type="Proteomes" id="UP000747542"/>
    </source>
</evidence>
<feature type="domain" description="Piwi" evidence="1">
    <location>
        <begin position="159"/>
        <end position="223"/>
    </location>
</feature>
<dbReference type="AlphaFoldDB" id="A0A8J5JSE7"/>
<dbReference type="Proteomes" id="UP000747542">
    <property type="component" value="Unassembled WGS sequence"/>
</dbReference>
<name>A0A8J5JSE7_HOMAM</name>
<comment type="caution">
    <text evidence="2">The sequence shown here is derived from an EMBL/GenBank/DDBJ whole genome shotgun (WGS) entry which is preliminary data.</text>
</comment>
<dbReference type="InterPro" id="IPR003165">
    <property type="entry name" value="Piwi"/>
</dbReference>
<dbReference type="EMBL" id="JAHLQT010035556">
    <property type="protein sequence ID" value="KAG7158334.1"/>
    <property type="molecule type" value="Genomic_DNA"/>
</dbReference>
<dbReference type="PANTHER" id="PTHR22891">
    <property type="entry name" value="EUKARYOTIC TRANSLATION INITIATION FACTOR 2C"/>
    <property type="match status" value="1"/>
</dbReference>
<dbReference type="Pfam" id="PF02171">
    <property type="entry name" value="Piwi"/>
    <property type="match status" value="1"/>
</dbReference>
<dbReference type="SUPFAM" id="SSF53098">
    <property type="entry name" value="Ribonuclease H-like"/>
    <property type="match status" value="1"/>
</dbReference>
<dbReference type="GO" id="GO:0003676">
    <property type="term" value="F:nucleic acid binding"/>
    <property type="evidence" value="ECO:0007669"/>
    <property type="project" value="InterPro"/>
</dbReference>
<gene>
    <name evidence="2" type="primary">piwi-L1</name>
    <name evidence="2" type="ORF">Hamer_G026634</name>
</gene>
<reference evidence="2" key="1">
    <citation type="journal article" date="2021" name="Sci. Adv.">
        <title>The American lobster genome reveals insights on longevity, neural, and immune adaptations.</title>
        <authorList>
            <person name="Polinski J.M."/>
            <person name="Zimin A.V."/>
            <person name="Clark K.F."/>
            <person name="Kohn A.B."/>
            <person name="Sadowski N."/>
            <person name="Timp W."/>
            <person name="Ptitsyn A."/>
            <person name="Khanna P."/>
            <person name="Romanova D.Y."/>
            <person name="Williams P."/>
            <person name="Greenwood S.J."/>
            <person name="Moroz L.L."/>
            <person name="Walt D.R."/>
            <person name="Bodnar A.G."/>
        </authorList>
    </citation>
    <scope>NUCLEOTIDE SEQUENCE</scope>
    <source>
        <strain evidence="2">GMGI-L3</strain>
    </source>
</reference>